<evidence type="ECO:0000256" key="8">
    <source>
        <dbReference type="PIRSR" id="PIRSR000350-2"/>
    </source>
</evidence>
<feature type="binding site" evidence="9">
    <location>
        <begin position="178"/>
        <end position="185"/>
    </location>
    <ligand>
        <name>NAD(+)</name>
        <dbReference type="ChEBI" id="CHEBI:57540"/>
    </ligand>
</feature>
<feature type="domain" description="FAD/NAD(P)-binding" evidence="13">
    <location>
        <begin position="6"/>
        <end position="319"/>
    </location>
</feature>
<dbReference type="OrthoDB" id="4797035at2"/>
<dbReference type="PIRSF" id="PIRSF000350">
    <property type="entry name" value="Mercury_reductase_MerA"/>
    <property type="match status" value="1"/>
</dbReference>
<reference evidence="14 15" key="1">
    <citation type="submission" date="2018-11" db="EMBL/GenBank/DDBJ databases">
        <title>Complete genome sequencing of the Actinobacteria Serinibacter sp. K3-2.</title>
        <authorList>
            <person name="Rakitin A.L."/>
            <person name="Beletsky A.V."/>
            <person name="Mardanov A.V."/>
            <person name="Ravin N.V."/>
            <person name="Gromova A.S."/>
            <person name="Filippova S.N."/>
            <person name="Gal'Chenko V.F."/>
        </authorList>
    </citation>
    <scope>NUCLEOTIDE SEQUENCE [LARGE SCALE GENOMIC DNA]</scope>
    <source>
        <strain evidence="14 15">K3-2</strain>
    </source>
</reference>
<evidence type="ECO:0000256" key="4">
    <source>
        <dbReference type="ARBA" id="ARBA00023002"/>
    </source>
</evidence>
<evidence type="ECO:0000259" key="13">
    <source>
        <dbReference type="Pfam" id="PF07992"/>
    </source>
</evidence>
<evidence type="ECO:0000256" key="10">
    <source>
        <dbReference type="PIRSR" id="PIRSR000350-4"/>
    </source>
</evidence>
<accession>A0A4Z1E0J5</accession>
<dbReference type="PANTHER" id="PTHR22912">
    <property type="entry name" value="DISULFIDE OXIDOREDUCTASE"/>
    <property type="match status" value="1"/>
</dbReference>
<evidence type="ECO:0000256" key="7">
    <source>
        <dbReference type="ARBA" id="ARBA00023284"/>
    </source>
</evidence>
<dbReference type="InterPro" id="IPR012999">
    <property type="entry name" value="Pyr_OxRdtase_I_AS"/>
</dbReference>
<comment type="cofactor">
    <cofactor evidence="9">
        <name>FAD</name>
        <dbReference type="ChEBI" id="CHEBI:57692"/>
    </cofactor>
    <text evidence="9">Binds 1 FAD per subunit.</text>
</comment>
<feature type="binding site" evidence="9">
    <location>
        <position position="114"/>
    </location>
    <ligand>
        <name>FAD</name>
        <dbReference type="ChEBI" id="CHEBI:57692"/>
    </ligand>
</feature>
<dbReference type="PRINTS" id="PR00368">
    <property type="entry name" value="FADPNR"/>
</dbReference>
<dbReference type="Gene3D" id="3.50.50.60">
    <property type="entry name" value="FAD/NAD(P)-binding domain"/>
    <property type="match status" value="2"/>
</dbReference>
<evidence type="ECO:0000259" key="12">
    <source>
        <dbReference type="Pfam" id="PF02852"/>
    </source>
</evidence>
<evidence type="ECO:0000256" key="9">
    <source>
        <dbReference type="PIRSR" id="PIRSR000350-3"/>
    </source>
</evidence>
<feature type="binding site" evidence="9">
    <location>
        <position position="201"/>
    </location>
    <ligand>
        <name>NAD(+)</name>
        <dbReference type="ChEBI" id="CHEBI:57540"/>
    </ligand>
</feature>
<evidence type="ECO:0000313" key="15">
    <source>
        <dbReference type="Proteomes" id="UP000297318"/>
    </source>
</evidence>
<feature type="disulfide bond" description="Redox-active" evidence="10">
    <location>
        <begin position="42"/>
        <end position="47"/>
    </location>
</feature>
<dbReference type="InterPro" id="IPR001100">
    <property type="entry name" value="Pyr_nuc-diS_OxRdtase"/>
</dbReference>
<feature type="binding site" evidence="9">
    <location>
        <position position="51"/>
    </location>
    <ligand>
        <name>FAD</name>
        <dbReference type="ChEBI" id="CHEBI:57692"/>
    </ligand>
</feature>
<evidence type="ECO:0000256" key="6">
    <source>
        <dbReference type="ARBA" id="ARBA00023157"/>
    </source>
</evidence>
<feature type="binding site" evidence="9">
    <location>
        <position position="264"/>
    </location>
    <ligand>
        <name>NAD(+)</name>
        <dbReference type="ChEBI" id="CHEBI:57540"/>
    </ligand>
</feature>
<comment type="similarity">
    <text evidence="1 11">Belongs to the class-I pyridine nucleotide-disulfide oxidoreductase family.</text>
</comment>
<dbReference type="InterPro" id="IPR016156">
    <property type="entry name" value="FAD/NAD-linked_Rdtase_dimer_sf"/>
</dbReference>
<dbReference type="AlphaFoldDB" id="A0A4Z1E0J5"/>
<evidence type="ECO:0000256" key="2">
    <source>
        <dbReference type="ARBA" id="ARBA00022630"/>
    </source>
</evidence>
<dbReference type="PRINTS" id="PR00411">
    <property type="entry name" value="PNDRDTASEI"/>
</dbReference>
<name>A0A4Z1E0J5_9MICO</name>
<evidence type="ECO:0000313" key="14">
    <source>
        <dbReference type="EMBL" id="TGO04860.1"/>
    </source>
</evidence>
<keyword evidence="4 11" id="KW-0560">Oxidoreductase</keyword>
<dbReference type="InterPro" id="IPR004099">
    <property type="entry name" value="Pyr_nucl-diS_OxRdtase_dimer"/>
</dbReference>
<dbReference type="InterPro" id="IPR050151">
    <property type="entry name" value="Class-I_Pyr_Nuc-Dis_Oxidored"/>
</dbReference>
<evidence type="ECO:0000256" key="5">
    <source>
        <dbReference type="ARBA" id="ARBA00023027"/>
    </source>
</evidence>
<dbReference type="EMBL" id="RHPJ01000003">
    <property type="protein sequence ID" value="TGO04860.1"/>
    <property type="molecule type" value="Genomic_DNA"/>
</dbReference>
<dbReference type="GO" id="GO:0006103">
    <property type="term" value="P:2-oxoglutarate metabolic process"/>
    <property type="evidence" value="ECO:0007669"/>
    <property type="project" value="TreeGrafter"/>
</dbReference>
<dbReference type="Pfam" id="PF02852">
    <property type="entry name" value="Pyr_redox_dim"/>
    <property type="match status" value="1"/>
</dbReference>
<evidence type="ECO:0000256" key="1">
    <source>
        <dbReference type="ARBA" id="ARBA00007532"/>
    </source>
</evidence>
<dbReference type="PANTHER" id="PTHR22912:SF217">
    <property type="entry name" value="DIHYDROLIPOYL DEHYDROGENASE"/>
    <property type="match status" value="1"/>
</dbReference>
<keyword evidence="9" id="KW-0547">Nucleotide-binding</keyword>
<keyword evidence="5 9" id="KW-0520">NAD</keyword>
<dbReference type="Proteomes" id="UP000297318">
    <property type="component" value="Unassembled WGS sequence"/>
</dbReference>
<organism evidence="14 15">
    <name type="scientific">Serinibacter arcticus</name>
    <dbReference type="NCBI Taxonomy" id="1655435"/>
    <lineage>
        <taxon>Bacteria</taxon>
        <taxon>Bacillati</taxon>
        <taxon>Actinomycetota</taxon>
        <taxon>Actinomycetes</taxon>
        <taxon>Micrococcales</taxon>
        <taxon>Beutenbergiaceae</taxon>
        <taxon>Serinibacter</taxon>
    </lineage>
</organism>
<evidence type="ECO:0000256" key="3">
    <source>
        <dbReference type="ARBA" id="ARBA00022827"/>
    </source>
</evidence>
<keyword evidence="7 11" id="KW-0676">Redox-active center</keyword>
<feature type="active site" description="Proton acceptor" evidence="8">
    <location>
        <position position="437"/>
    </location>
</feature>
<evidence type="ECO:0000256" key="11">
    <source>
        <dbReference type="RuleBase" id="RU003691"/>
    </source>
</evidence>
<dbReference type="SUPFAM" id="SSF51905">
    <property type="entry name" value="FAD/NAD(P)-binding domain"/>
    <property type="match status" value="1"/>
</dbReference>
<keyword evidence="6" id="KW-1015">Disulfide bond</keyword>
<gene>
    <name evidence="14" type="ORF">SERN_2453</name>
</gene>
<dbReference type="PROSITE" id="PS00076">
    <property type="entry name" value="PYRIDINE_REDOX_1"/>
    <property type="match status" value="1"/>
</dbReference>
<feature type="binding site" evidence="9">
    <location>
        <begin position="142"/>
        <end position="144"/>
    </location>
    <ligand>
        <name>FAD</name>
        <dbReference type="ChEBI" id="CHEBI:57692"/>
    </ligand>
</feature>
<dbReference type="Pfam" id="PF07992">
    <property type="entry name" value="Pyr_redox_2"/>
    <property type="match status" value="1"/>
</dbReference>
<keyword evidence="3 9" id="KW-0274">FAD</keyword>
<sequence length="460" mass="47138">MDLVRDVVVLGGGSGGYATALRATQLGLSVALVEADKVGGTCLHRGCIPTKAMLHSGEVADAVRAAAGVGVLARLDGVDLTGVRAYRDGVVNRLHRGLAGLLRGRNVDVVTGRGRVAEVTASTVVVEVDGRRVIGRHLVLATGSRPRWPSWAAPGPRVLDSDGALALEAIPARLAVLGGGVIGVEMASLWRSLGAEVVLVEAADRLVAAEEPAVSAALAKALRARGITVVTGAPVAAVTESEDAVEIEVDGERHTVDVAIVAVGREPVTADLGLEAAGVRTEGGFIAVDERLHTNVPRVWAVGDLVTGYALAHRAFGHGIAVAERISGADPVPVPEHHIPRVTYSDPEIASVGLTTAAAQALHGAENVTATTYPLGGNGRSQILGTTGFVHMVRLNDGPVIGVHAIGARMGEQIGQAQLLVGWEAHPEDAAPHLAAHPTQNEALGEAALALAGKPLHAHS</sequence>
<keyword evidence="2 11" id="KW-0285">Flavoprotein</keyword>
<dbReference type="InterPro" id="IPR036188">
    <property type="entry name" value="FAD/NAD-bd_sf"/>
</dbReference>
<keyword evidence="15" id="KW-1185">Reference proteome</keyword>
<feature type="binding site" evidence="9">
    <location>
        <position position="304"/>
    </location>
    <ligand>
        <name>FAD</name>
        <dbReference type="ChEBI" id="CHEBI:57692"/>
    </ligand>
</feature>
<dbReference type="Gene3D" id="3.30.390.30">
    <property type="match status" value="1"/>
</dbReference>
<proteinExistence type="inferred from homology"/>
<dbReference type="GO" id="GO:0004148">
    <property type="term" value="F:dihydrolipoyl dehydrogenase (NADH) activity"/>
    <property type="evidence" value="ECO:0007669"/>
    <property type="project" value="TreeGrafter"/>
</dbReference>
<dbReference type="GO" id="GO:0050660">
    <property type="term" value="F:flavin adenine dinucleotide binding"/>
    <property type="evidence" value="ECO:0007669"/>
    <property type="project" value="TreeGrafter"/>
</dbReference>
<comment type="caution">
    <text evidence="14">The sequence shown here is derived from an EMBL/GenBank/DDBJ whole genome shotgun (WGS) entry which is preliminary data.</text>
</comment>
<protein>
    <submittedName>
        <fullName evidence="14">Dihydrolipoamide dehydrogenase of branched-chain alpha-keto acid dehydrogenase</fullName>
    </submittedName>
</protein>
<feature type="domain" description="Pyridine nucleotide-disulphide oxidoreductase dimerisation" evidence="12">
    <location>
        <begin position="339"/>
        <end position="448"/>
    </location>
</feature>
<dbReference type="SUPFAM" id="SSF55424">
    <property type="entry name" value="FAD/NAD-linked reductases, dimerisation (C-terminal) domain"/>
    <property type="match status" value="1"/>
</dbReference>
<dbReference type="InterPro" id="IPR023753">
    <property type="entry name" value="FAD/NAD-binding_dom"/>
</dbReference>